<comment type="subcellular location">
    <subcellularLocation>
        <location evidence="1">Cell membrane</location>
        <topology evidence="1">Multi-pass membrane protein</topology>
    </subcellularLocation>
</comment>
<keyword evidence="3 6" id="KW-0812">Transmembrane</keyword>
<dbReference type="GO" id="GO:0005886">
    <property type="term" value="C:plasma membrane"/>
    <property type="evidence" value="ECO:0007669"/>
    <property type="project" value="UniProtKB-SubCell"/>
</dbReference>
<comment type="caution">
    <text evidence="7">The sequence shown here is derived from an EMBL/GenBank/DDBJ whole genome shotgun (WGS) entry which is preliminary data.</text>
</comment>
<keyword evidence="5 6" id="KW-0472">Membrane</keyword>
<dbReference type="RefSeq" id="WP_112428784.1">
    <property type="nucleotide sequence ID" value="NZ_MCIF01000002.1"/>
</dbReference>
<evidence type="ECO:0000256" key="4">
    <source>
        <dbReference type="ARBA" id="ARBA00022989"/>
    </source>
</evidence>
<feature type="transmembrane region" description="Helical" evidence="6">
    <location>
        <begin position="64"/>
        <end position="84"/>
    </location>
</feature>
<dbReference type="Gene3D" id="1.20.1740.10">
    <property type="entry name" value="Amino acid/polyamine transporter I"/>
    <property type="match status" value="1"/>
</dbReference>
<evidence type="ECO:0000256" key="2">
    <source>
        <dbReference type="ARBA" id="ARBA00022475"/>
    </source>
</evidence>
<accession>A0A328VKX5</accession>
<dbReference type="InterPro" id="IPR050367">
    <property type="entry name" value="APC_superfamily"/>
</dbReference>
<evidence type="ECO:0000256" key="6">
    <source>
        <dbReference type="SAM" id="Phobius"/>
    </source>
</evidence>
<dbReference type="Pfam" id="PF13520">
    <property type="entry name" value="AA_permease_2"/>
    <property type="match status" value="1"/>
</dbReference>
<feature type="transmembrane region" description="Helical" evidence="6">
    <location>
        <begin position="143"/>
        <end position="162"/>
    </location>
</feature>
<evidence type="ECO:0000313" key="7">
    <source>
        <dbReference type="EMBL" id="RAQ95764.1"/>
    </source>
</evidence>
<organism evidence="7 8">
    <name type="scientific">Thermogemmatispora tikiterensis</name>
    <dbReference type="NCBI Taxonomy" id="1825093"/>
    <lineage>
        <taxon>Bacteria</taxon>
        <taxon>Bacillati</taxon>
        <taxon>Chloroflexota</taxon>
        <taxon>Ktedonobacteria</taxon>
        <taxon>Thermogemmatisporales</taxon>
        <taxon>Thermogemmatisporaceae</taxon>
        <taxon>Thermogemmatispora</taxon>
    </lineage>
</organism>
<dbReference type="EMBL" id="MCIF01000002">
    <property type="protein sequence ID" value="RAQ95764.1"/>
    <property type="molecule type" value="Genomic_DNA"/>
</dbReference>
<protein>
    <recommendedName>
        <fullName evidence="9">Amino acid permease/ SLC12A domain-containing protein</fullName>
    </recommendedName>
</protein>
<dbReference type="InterPro" id="IPR002293">
    <property type="entry name" value="AA/rel_permease1"/>
</dbReference>
<evidence type="ECO:0000256" key="5">
    <source>
        <dbReference type="ARBA" id="ARBA00023136"/>
    </source>
</evidence>
<name>A0A328VKX5_9CHLR</name>
<feature type="transmembrane region" description="Helical" evidence="6">
    <location>
        <begin position="248"/>
        <end position="274"/>
    </location>
</feature>
<dbReference type="PIRSF" id="PIRSF006060">
    <property type="entry name" value="AA_transporter"/>
    <property type="match status" value="1"/>
</dbReference>
<keyword evidence="2" id="KW-1003">Cell membrane</keyword>
<feature type="transmembrane region" description="Helical" evidence="6">
    <location>
        <begin position="415"/>
        <end position="437"/>
    </location>
</feature>
<keyword evidence="8" id="KW-1185">Reference proteome</keyword>
<feature type="transmembrane region" description="Helical" evidence="6">
    <location>
        <begin position="350"/>
        <end position="369"/>
    </location>
</feature>
<reference evidence="7 8" key="1">
    <citation type="submission" date="2016-08" db="EMBL/GenBank/DDBJ databases">
        <title>Analysis of Carbohydrate Active Enzymes in Thermogemmatispora T81 Reveals Carbohydrate Degradation Ability.</title>
        <authorList>
            <person name="Tomazini A."/>
            <person name="Lal S."/>
            <person name="Stott M."/>
            <person name="Henrissat B."/>
            <person name="Polikarpov I."/>
            <person name="Sparling R."/>
            <person name="Levin D.B."/>
        </authorList>
    </citation>
    <scope>NUCLEOTIDE SEQUENCE [LARGE SCALE GENOMIC DNA]</scope>
    <source>
        <strain evidence="7 8">T81</strain>
    </source>
</reference>
<dbReference type="PANTHER" id="PTHR42770">
    <property type="entry name" value="AMINO ACID TRANSPORTER-RELATED"/>
    <property type="match status" value="1"/>
</dbReference>
<feature type="transmembrane region" description="Helical" evidence="6">
    <location>
        <begin position="174"/>
        <end position="195"/>
    </location>
</feature>
<dbReference type="OrthoDB" id="9762947at2"/>
<evidence type="ECO:0000256" key="1">
    <source>
        <dbReference type="ARBA" id="ARBA00004651"/>
    </source>
</evidence>
<keyword evidence="4 6" id="KW-1133">Transmembrane helix</keyword>
<evidence type="ECO:0000256" key="3">
    <source>
        <dbReference type="ARBA" id="ARBA00022692"/>
    </source>
</evidence>
<dbReference type="GO" id="GO:0022857">
    <property type="term" value="F:transmembrane transporter activity"/>
    <property type="evidence" value="ECO:0007669"/>
    <property type="project" value="InterPro"/>
</dbReference>
<dbReference type="AlphaFoldDB" id="A0A328VKX5"/>
<dbReference type="PANTHER" id="PTHR42770:SF11">
    <property type="entry name" value="INNER MEMBRANE TRANSPORT PROTEIN YBAT"/>
    <property type="match status" value="1"/>
</dbReference>
<feature type="transmembrane region" description="Helical" evidence="6">
    <location>
        <begin position="375"/>
        <end position="403"/>
    </location>
</feature>
<feature type="transmembrane region" description="Helical" evidence="6">
    <location>
        <begin position="33"/>
        <end position="58"/>
    </location>
</feature>
<feature type="transmembrane region" description="Helical" evidence="6">
    <location>
        <begin position="294"/>
        <end position="321"/>
    </location>
</feature>
<dbReference type="Proteomes" id="UP000248706">
    <property type="component" value="Unassembled WGS sequence"/>
</dbReference>
<feature type="transmembrane region" description="Helical" evidence="6">
    <location>
        <begin position="215"/>
        <end position="236"/>
    </location>
</feature>
<gene>
    <name evidence="7" type="ORF">A4R35_09475</name>
</gene>
<sequence length="489" mass="51418">MSESQMQTSSELLSQSEAQVYALRKDSLGLFDAIAQSVALLSLEMGIALSSSFAAAAAGAAVPLAYVVAGLASLCLAYVIIRFTRRIASAGGLYTYIAQGLGPQVGFIGGWMYGGAFAAGASFTLAISSIFLGQLLEHLGLTLHWFVIFCILLVLLFVLAFFDVRLSTRTQLLLSFIGLLSVLALAVIILARGGASGISFIPLSPAGLAGGWSSLFFAAIFSFTSFIGFEAAAVLGEETQRPRQAIPWAILTAVLVAIIYYVLVSFAMANGYGVAHIGQWANDEAPLDTLATRYAGAFLATLIDLMVAIGAFSATLAGVILASRMMFAVGRDGGLPAVFAVTHPRYKTPWVAILVVLALTLLLGAALGIQLGPFLFFGFMATTASLGILLAYILVALSGIVAAIRTRTRGEGTPLALVFDILLPLIAIVICAFTIYSSIVPVPQFPLNLAPYIAAAWLVIGLGLLIALQLRNPQQVQRFGKILGEHAGE</sequence>
<feature type="transmembrane region" description="Helical" evidence="6">
    <location>
        <begin position="449"/>
        <end position="468"/>
    </location>
</feature>
<feature type="transmembrane region" description="Helical" evidence="6">
    <location>
        <begin position="105"/>
        <end position="131"/>
    </location>
</feature>
<proteinExistence type="predicted"/>
<evidence type="ECO:0008006" key="9">
    <source>
        <dbReference type="Google" id="ProtNLM"/>
    </source>
</evidence>
<evidence type="ECO:0000313" key="8">
    <source>
        <dbReference type="Proteomes" id="UP000248706"/>
    </source>
</evidence>